<dbReference type="PANTHER" id="PTHR43709:SF3">
    <property type="entry name" value="ISOMERASE YBHH-RELATED"/>
    <property type="match status" value="1"/>
</dbReference>
<accession>A0A3G9GCT6</accession>
<reference evidence="4" key="1">
    <citation type="journal article" date="2017" name="Biotechnol. Biofuels">
        <title>Evaluation of environmental bacterial communities as a factor affecting the growth of duckweed Lemna minor.</title>
        <authorList>
            <person name="Ishizawa H."/>
            <person name="Kuroda M."/>
            <person name="Morikawa M."/>
            <person name="Ike M."/>
        </authorList>
    </citation>
    <scope>NUCLEOTIDE SEQUENCE [LARGE SCALE GENOMIC DNA]</scope>
    <source>
        <strain evidence="4">H3</strain>
    </source>
</reference>
<reference evidence="4" key="3">
    <citation type="journal article" date="2017" name="Plant Physiol. Biochem.">
        <title>Differential oxidative and antioxidative response of duckweed Lemna minor toward plant growth promoting/inhibiting bacteria.</title>
        <authorList>
            <person name="Ishizawa H."/>
            <person name="Kuroda M."/>
            <person name="Morikawa M."/>
            <person name="Ike M."/>
        </authorList>
    </citation>
    <scope>NUCLEOTIDE SEQUENCE [LARGE SCALE GENOMIC DNA]</scope>
    <source>
        <strain evidence="4">H3</strain>
    </source>
</reference>
<evidence type="ECO:0000256" key="2">
    <source>
        <dbReference type="ARBA" id="ARBA00023235"/>
    </source>
</evidence>
<keyword evidence="4" id="KW-1185">Reference proteome</keyword>
<protein>
    <submittedName>
        <fullName evidence="3">FldA protein</fullName>
    </submittedName>
</protein>
<dbReference type="InterPro" id="IPR007400">
    <property type="entry name" value="PrpF-like"/>
</dbReference>
<keyword evidence="2" id="KW-0413">Isomerase</keyword>
<dbReference type="RefSeq" id="WP_089084696.1">
    <property type="nucleotide sequence ID" value="NZ_AP018823.1"/>
</dbReference>
<sequence>MDTTASYSGLPALPCVWMRGGTSKAAFFQAADLPADPAERDRLLLGAMDGTDARQIDGIGGGHPLTTKIAIISRSSRDDADIDYLFGQLVIGANRIDYAPTCGNILAAVAPFALEEGLLPCSDGETRVRIHMVNTKSLCEAVLPTPGGKVSYQGHTRISGVPGSAAAIELRFADVAGSSCGALYPTGQAQDVVGGVAVSCIDNGMPVVLLRAADLGITGYESPAELDANDSFKRELEAIRLAIGPRMGLGDVSARVVPKMTLLAAPITGGAIHTRTFIPKKCHDAIGVLGAASVATACADPATVAGAMAVLEDGAAAISVEHPTGEFTIRLTAQPDAAPAVALIRTARPLFRGQVLLPYPA</sequence>
<dbReference type="Gene3D" id="3.10.310.10">
    <property type="entry name" value="Diaminopimelate Epimerase, Chain A, domain 1"/>
    <property type="match status" value="2"/>
</dbReference>
<evidence type="ECO:0000256" key="1">
    <source>
        <dbReference type="ARBA" id="ARBA00007673"/>
    </source>
</evidence>
<reference evidence="3 4" key="2">
    <citation type="journal article" date="2017" name="Genome Announc.">
        <title>Draft genome sequence of Aquitalea magnusonii strain H3, a plant growth-promoting bacterium of duckweed Lemna minor.</title>
        <authorList>
            <person name="Ishizawa H."/>
            <person name="Kuroda M."/>
            <person name="Ike M."/>
        </authorList>
    </citation>
    <scope>NUCLEOTIDE SEQUENCE [LARGE SCALE GENOMIC DNA]</scope>
    <source>
        <strain evidence="3 4">H3</strain>
    </source>
</reference>
<dbReference type="Pfam" id="PF04303">
    <property type="entry name" value="PrpF"/>
    <property type="match status" value="1"/>
</dbReference>
<dbReference type="NCBIfam" id="NF033377">
    <property type="entry name" value="OMA_tautomer"/>
    <property type="match status" value="1"/>
</dbReference>
<dbReference type="OrthoDB" id="9779763at2"/>
<gene>
    <name evidence="3" type="ORF">DLM_2052</name>
</gene>
<dbReference type="InterPro" id="IPR047687">
    <property type="entry name" value="OMA_tautomer-like"/>
</dbReference>
<dbReference type="KEGG" id="amah:DLM_2052"/>
<dbReference type="AlphaFoldDB" id="A0A3G9GCT6"/>
<organism evidence="3 4">
    <name type="scientific">Aquitalea magnusonii</name>
    <dbReference type="NCBI Taxonomy" id="332411"/>
    <lineage>
        <taxon>Bacteria</taxon>
        <taxon>Pseudomonadati</taxon>
        <taxon>Pseudomonadota</taxon>
        <taxon>Betaproteobacteria</taxon>
        <taxon>Neisseriales</taxon>
        <taxon>Chromobacteriaceae</taxon>
        <taxon>Aquitalea</taxon>
    </lineage>
</organism>
<dbReference type="EMBL" id="AP018823">
    <property type="protein sequence ID" value="BBF85668.1"/>
    <property type="molecule type" value="Genomic_DNA"/>
</dbReference>
<evidence type="ECO:0000313" key="4">
    <source>
        <dbReference type="Proteomes" id="UP000198290"/>
    </source>
</evidence>
<dbReference type="GO" id="GO:0016853">
    <property type="term" value="F:isomerase activity"/>
    <property type="evidence" value="ECO:0007669"/>
    <property type="project" value="UniProtKB-KW"/>
</dbReference>
<dbReference type="PANTHER" id="PTHR43709">
    <property type="entry name" value="ACONITATE ISOMERASE-RELATED"/>
    <property type="match status" value="1"/>
</dbReference>
<evidence type="ECO:0000313" key="3">
    <source>
        <dbReference type="EMBL" id="BBF85668.1"/>
    </source>
</evidence>
<proteinExistence type="inferred from homology"/>
<name>A0A3G9GCT6_9NEIS</name>
<comment type="similarity">
    <text evidence="1">Belongs to the PrpF family.</text>
</comment>
<dbReference type="Proteomes" id="UP000198290">
    <property type="component" value="Chromosome"/>
</dbReference>
<dbReference type="SUPFAM" id="SSF54506">
    <property type="entry name" value="Diaminopimelate epimerase-like"/>
    <property type="match status" value="2"/>
</dbReference>